<evidence type="ECO:0000313" key="3">
    <source>
        <dbReference type="Proteomes" id="UP000235387"/>
    </source>
</evidence>
<proteinExistence type="predicted"/>
<dbReference type="Pfam" id="PF05117">
    <property type="entry name" value="DUF695"/>
    <property type="match status" value="1"/>
</dbReference>
<dbReference type="InterPro" id="IPR016097">
    <property type="entry name" value="DUF695"/>
</dbReference>
<dbReference type="RefSeq" id="WP_158240041.1">
    <property type="nucleotide sequence ID" value="NZ_MDAL01000085.1"/>
</dbReference>
<dbReference type="EMBL" id="MDAL01000085">
    <property type="protein sequence ID" value="PMN86590.1"/>
    <property type="molecule type" value="Genomic_DNA"/>
</dbReference>
<reference evidence="3" key="1">
    <citation type="submission" date="2016-07" db="EMBL/GenBank/DDBJ databases">
        <title>Nontailed viruses are major unrecognized killers of bacteria in the ocean.</title>
        <authorList>
            <person name="Kauffman K."/>
            <person name="Hussain F."/>
            <person name="Yang J."/>
            <person name="Arevalo P."/>
            <person name="Brown J."/>
            <person name="Cutler M."/>
            <person name="Kelly L."/>
            <person name="Polz M.F."/>
        </authorList>
    </citation>
    <scope>NUCLEOTIDE SEQUENCE [LARGE SCALE GENOMIC DNA]</scope>
    <source>
        <strain evidence="3">10N.261.45.A10</strain>
    </source>
</reference>
<dbReference type="AlphaFoldDB" id="A0A2N7L320"/>
<feature type="domain" description="DUF695" evidence="1">
    <location>
        <begin position="10"/>
        <end position="135"/>
    </location>
</feature>
<evidence type="ECO:0000313" key="2">
    <source>
        <dbReference type="EMBL" id="PMN86590.1"/>
    </source>
</evidence>
<name>A0A2N7L320_9GAMM</name>
<dbReference type="Proteomes" id="UP000235387">
    <property type="component" value="Unassembled WGS sequence"/>
</dbReference>
<comment type="caution">
    <text evidence="2">The sequence shown here is derived from an EMBL/GenBank/DDBJ whole genome shotgun (WGS) entry which is preliminary data.</text>
</comment>
<protein>
    <recommendedName>
        <fullName evidence="1">DUF695 domain-containing protein</fullName>
    </recommendedName>
</protein>
<gene>
    <name evidence="2" type="ORF">BCT23_24635</name>
</gene>
<sequence length="145" mass="16504">MEIPSAETSAWNIAEGTNEGEPRLIRYRPDLELFLGSSNYPQRLVIIWDYEIDNSSGMPSEQLSEEMKDFEDALVGALDPDRIAILAFVLTNAGSREWHYYVSDIQEVGNKINLALSSFPKLPLHLQVEDDPDWEQISVVYNICK</sequence>
<organism evidence="2 3">
    <name type="scientific">Enterovibrio norvegicus</name>
    <dbReference type="NCBI Taxonomy" id="188144"/>
    <lineage>
        <taxon>Bacteria</taxon>
        <taxon>Pseudomonadati</taxon>
        <taxon>Pseudomonadota</taxon>
        <taxon>Gammaproteobacteria</taxon>
        <taxon>Vibrionales</taxon>
        <taxon>Vibrionaceae</taxon>
        <taxon>Enterovibrio</taxon>
    </lineage>
</organism>
<accession>A0A2N7L320</accession>
<evidence type="ECO:0000259" key="1">
    <source>
        <dbReference type="Pfam" id="PF05117"/>
    </source>
</evidence>